<feature type="transmembrane region" description="Helical" evidence="8">
    <location>
        <begin position="21"/>
        <end position="39"/>
    </location>
</feature>
<dbReference type="Gene3D" id="3.30.300.210">
    <property type="entry name" value="Nutrient germinant receptor protein C, domain 3"/>
    <property type="match status" value="1"/>
</dbReference>
<keyword evidence="5 8" id="KW-0472">Membrane</keyword>
<name>A0ABW2PXW5_9BACL</name>
<evidence type="ECO:0000256" key="6">
    <source>
        <dbReference type="ARBA" id="ARBA00023139"/>
    </source>
</evidence>
<organism evidence="11 12">
    <name type="scientific">Scopulibacillus cellulosilyticus</name>
    <dbReference type="NCBI Taxonomy" id="2665665"/>
    <lineage>
        <taxon>Bacteria</taxon>
        <taxon>Bacillati</taxon>
        <taxon>Bacillota</taxon>
        <taxon>Bacilli</taxon>
        <taxon>Bacillales</taxon>
        <taxon>Sporolactobacillaceae</taxon>
        <taxon>Scopulibacillus</taxon>
    </lineage>
</organism>
<dbReference type="Proteomes" id="UP001596505">
    <property type="component" value="Unassembled WGS sequence"/>
</dbReference>
<evidence type="ECO:0000256" key="3">
    <source>
        <dbReference type="ARBA" id="ARBA00022544"/>
    </source>
</evidence>
<keyword evidence="3" id="KW-0309">Germination</keyword>
<reference evidence="12" key="1">
    <citation type="journal article" date="2019" name="Int. J. Syst. Evol. Microbiol.">
        <title>The Global Catalogue of Microorganisms (GCM) 10K type strain sequencing project: providing services to taxonomists for standard genome sequencing and annotation.</title>
        <authorList>
            <consortium name="The Broad Institute Genomics Platform"/>
            <consortium name="The Broad Institute Genome Sequencing Center for Infectious Disease"/>
            <person name="Wu L."/>
            <person name="Ma J."/>
        </authorList>
    </citation>
    <scope>NUCLEOTIDE SEQUENCE [LARGE SCALE GENOMIC DNA]</scope>
    <source>
        <strain evidence="12">CGMCC 1.16305</strain>
    </source>
</reference>
<evidence type="ECO:0000313" key="11">
    <source>
        <dbReference type="EMBL" id="MFC7393125.1"/>
    </source>
</evidence>
<keyword evidence="12" id="KW-1185">Reference proteome</keyword>
<proteinExistence type="inferred from homology"/>
<evidence type="ECO:0000256" key="5">
    <source>
        <dbReference type="ARBA" id="ARBA00023136"/>
    </source>
</evidence>
<keyword evidence="7" id="KW-0449">Lipoprotein</keyword>
<dbReference type="Pfam" id="PF25198">
    <property type="entry name" value="Spore_GerAC_N"/>
    <property type="match status" value="1"/>
</dbReference>
<dbReference type="RefSeq" id="WP_380965575.1">
    <property type="nucleotide sequence ID" value="NZ_JBHTCO010000010.1"/>
</dbReference>
<accession>A0ABW2PXW5</accession>
<comment type="similarity">
    <text evidence="2">Belongs to the GerABKC lipoprotein family.</text>
</comment>
<dbReference type="PANTHER" id="PTHR35789">
    <property type="entry name" value="SPORE GERMINATION PROTEIN B3"/>
    <property type="match status" value="1"/>
</dbReference>
<dbReference type="Gene3D" id="6.20.190.10">
    <property type="entry name" value="Nutrient germinant receptor protein C, domain 1"/>
    <property type="match status" value="1"/>
</dbReference>
<dbReference type="InterPro" id="IPR008844">
    <property type="entry name" value="Spore_GerAC-like"/>
</dbReference>
<dbReference type="InterPro" id="IPR046953">
    <property type="entry name" value="Spore_GerAC-like_C"/>
</dbReference>
<evidence type="ECO:0000259" key="10">
    <source>
        <dbReference type="Pfam" id="PF25198"/>
    </source>
</evidence>
<dbReference type="Pfam" id="PF05504">
    <property type="entry name" value="Spore_GerAC"/>
    <property type="match status" value="1"/>
</dbReference>
<comment type="caution">
    <text evidence="11">The sequence shown here is derived from an EMBL/GenBank/DDBJ whole genome shotgun (WGS) entry which is preliminary data.</text>
</comment>
<dbReference type="InterPro" id="IPR038501">
    <property type="entry name" value="Spore_GerAC_C_sf"/>
</dbReference>
<keyword evidence="4" id="KW-0732">Signal</keyword>
<dbReference type="EMBL" id="JBHTCO010000010">
    <property type="protein sequence ID" value="MFC7393125.1"/>
    <property type="molecule type" value="Genomic_DNA"/>
</dbReference>
<keyword evidence="8" id="KW-1133">Transmembrane helix</keyword>
<evidence type="ECO:0000256" key="7">
    <source>
        <dbReference type="ARBA" id="ARBA00023288"/>
    </source>
</evidence>
<evidence type="ECO:0000259" key="9">
    <source>
        <dbReference type="Pfam" id="PF05504"/>
    </source>
</evidence>
<evidence type="ECO:0000256" key="1">
    <source>
        <dbReference type="ARBA" id="ARBA00004635"/>
    </source>
</evidence>
<dbReference type="PANTHER" id="PTHR35789:SF1">
    <property type="entry name" value="SPORE GERMINATION PROTEIN B3"/>
    <property type="match status" value="1"/>
</dbReference>
<evidence type="ECO:0000313" key="12">
    <source>
        <dbReference type="Proteomes" id="UP001596505"/>
    </source>
</evidence>
<keyword evidence="6" id="KW-0564">Palmitate</keyword>
<comment type="subcellular location">
    <subcellularLocation>
        <location evidence="1">Membrane</location>
        <topology evidence="1">Lipid-anchor</topology>
    </subcellularLocation>
</comment>
<evidence type="ECO:0000256" key="2">
    <source>
        <dbReference type="ARBA" id="ARBA00007886"/>
    </source>
</evidence>
<sequence>MNRYNIFKKILNNPFKCIKKYILIPLCMSILLLVSSGCWDRVEINDLAIVTGIAVDAASQKKIQLSVQLFMPSSGASMQGGGGGGSGSGSQQQSFVVSADGVNIADAVTNIEEKVSRQIFWGQNDTIFFGKKLAKIGIGPSMDFLTRYPKPREHAYVFVTEGKAKKILELKPKLERNSSEVLRELAKKQTGMKTTLKDLAQMLSDPYESAVLPWVEFHNEKGRISGVALFSGDKMTGRMNKETTRGVQWLRNEIKTATITVNPKGKGLVSMYLLRSKSKLKPVIRNGTWEIIAKIKSEDDIVQNSTNLDVMDEKVINKLEKEMGNLVKRRVYMAVHQAQKKDLDVFGFSDVFHRKYPAKWRASKKNWKEIFPHVVVKVDTNVKILRPGVTSKSASKP</sequence>
<feature type="domain" description="Spore germination protein N-terminal" evidence="10">
    <location>
        <begin position="40"/>
        <end position="216"/>
    </location>
</feature>
<feature type="domain" description="Spore germination GerAC-like C-terminal" evidence="9">
    <location>
        <begin position="225"/>
        <end position="388"/>
    </location>
</feature>
<dbReference type="NCBIfam" id="TIGR02887">
    <property type="entry name" value="spore_ger_x_C"/>
    <property type="match status" value="1"/>
</dbReference>
<gene>
    <name evidence="11" type="ORF">ACFQRG_09125</name>
</gene>
<keyword evidence="8" id="KW-0812">Transmembrane</keyword>
<protein>
    <submittedName>
        <fullName evidence="11">Ger(X)C family spore germination protein</fullName>
    </submittedName>
</protein>
<evidence type="ECO:0000256" key="4">
    <source>
        <dbReference type="ARBA" id="ARBA00022729"/>
    </source>
</evidence>
<evidence type="ECO:0000256" key="8">
    <source>
        <dbReference type="SAM" id="Phobius"/>
    </source>
</evidence>
<dbReference type="InterPro" id="IPR057336">
    <property type="entry name" value="GerAC_N"/>
</dbReference>